<name>A0ABU3TTD2_9BACT</name>
<evidence type="ECO:0000313" key="8">
    <source>
        <dbReference type="Proteomes" id="UP001249959"/>
    </source>
</evidence>
<evidence type="ECO:0000256" key="4">
    <source>
        <dbReference type="ARBA" id="ARBA00023002"/>
    </source>
</evidence>
<dbReference type="InterPro" id="IPR006076">
    <property type="entry name" value="FAD-dep_OxRdtase"/>
</dbReference>
<dbReference type="EMBL" id="JAVNWW010000004">
    <property type="protein sequence ID" value="MDU0809126.1"/>
    <property type="molecule type" value="Genomic_DNA"/>
</dbReference>
<keyword evidence="5" id="KW-1133">Transmembrane helix</keyword>
<keyword evidence="5" id="KW-0812">Transmembrane</keyword>
<protein>
    <submittedName>
        <fullName evidence="7">FAD-dependent oxidoreductase</fullName>
        <ecNumber evidence="7">1.-.-.-</ecNumber>
    </submittedName>
</protein>
<dbReference type="InterPro" id="IPR036188">
    <property type="entry name" value="FAD/NAD-bd_sf"/>
</dbReference>
<evidence type="ECO:0000259" key="6">
    <source>
        <dbReference type="Pfam" id="PF01266"/>
    </source>
</evidence>
<comment type="caution">
    <text evidence="7">The sequence shown here is derived from an EMBL/GenBank/DDBJ whole genome shotgun (WGS) entry which is preliminary data.</text>
</comment>
<dbReference type="PANTHER" id="PTHR13847:SF286">
    <property type="entry name" value="D-AMINO ACID DEHYDROGENASE"/>
    <property type="match status" value="1"/>
</dbReference>
<gene>
    <name evidence="7" type="ORF">PQG45_08790</name>
</gene>
<keyword evidence="8" id="KW-1185">Reference proteome</keyword>
<evidence type="ECO:0000256" key="3">
    <source>
        <dbReference type="ARBA" id="ARBA00022630"/>
    </source>
</evidence>
<dbReference type="GO" id="GO:0016491">
    <property type="term" value="F:oxidoreductase activity"/>
    <property type="evidence" value="ECO:0007669"/>
    <property type="project" value="UniProtKB-KW"/>
</dbReference>
<dbReference type="PANTHER" id="PTHR13847">
    <property type="entry name" value="SARCOSINE DEHYDROGENASE-RELATED"/>
    <property type="match status" value="1"/>
</dbReference>
<comment type="cofactor">
    <cofactor evidence="1">
        <name>FAD</name>
        <dbReference type="ChEBI" id="CHEBI:57692"/>
    </cofactor>
</comment>
<dbReference type="Pfam" id="PF01266">
    <property type="entry name" value="DAO"/>
    <property type="match status" value="1"/>
</dbReference>
<evidence type="ECO:0000313" key="7">
    <source>
        <dbReference type="EMBL" id="MDU0809126.1"/>
    </source>
</evidence>
<dbReference type="Gene3D" id="3.30.9.10">
    <property type="entry name" value="D-Amino Acid Oxidase, subunit A, domain 2"/>
    <property type="match status" value="1"/>
</dbReference>
<accession>A0ABU3TTD2</accession>
<dbReference type="RefSeq" id="WP_316070698.1">
    <property type="nucleotide sequence ID" value="NZ_JAVNWW010000004.1"/>
</dbReference>
<dbReference type="SUPFAM" id="SSF51905">
    <property type="entry name" value="FAD/NAD(P)-binding domain"/>
    <property type="match status" value="1"/>
</dbReference>
<proteinExistence type="inferred from homology"/>
<evidence type="ECO:0000256" key="1">
    <source>
        <dbReference type="ARBA" id="ARBA00001974"/>
    </source>
</evidence>
<evidence type="ECO:0000256" key="2">
    <source>
        <dbReference type="ARBA" id="ARBA00009410"/>
    </source>
</evidence>
<comment type="similarity">
    <text evidence="2">Belongs to the DadA oxidoreductase family.</text>
</comment>
<evidence type="ECO:0000256" key="5">
    <source>
        <dbReference type="SAM" id="Phobius"/>
    </source>
</evidence>
<dbReference type="EC" id="1.-.-.-" evidence="7"/>
<keyword evidence="3" id="KW-0285">Flavoprotein</keyword>
<keyword evidence="5" id="KW-0472">Membrane</keyword>
<feature type="domain" description="FAD dependent oxidoreductase" evidence="6">
    <location>
        <begin position="8"/>
        <end position="366"/>
    </location>
</feature>
<dbReference type="Proteomes" id="UP001249959">
    <property type="component" value="Unassembled WGS sequence"/>
</dbReference>
<dbReference type="Gene3D" id="3.50.50.60">
    <property type="entry name" value="FAD/NAD(P)-binding domain"/>
    <property type="match status" value="1"/>
</dbReference>
<keyword evidence="4 7" id="KW-0560">Oxidoreductase</keyword>
<sequence>MLKSKKYDLIVVGAGITGTFCALHALNKKKSVLLIEKDNSPFESSFRNLGHINPSGQSFAKWFDISRKSLRIYQGLQENFDLTFSKTGTCYIAKSTQELTLLHELQALFEERNYPAQLYSPADCKQLNPALITNKIFGGIHLPNEGVVDSKEMTHRLRNHLISELGLHYKHNTLVVDVEKRRGIAKIVTSQQETIWADHIILACGNQTQLLLPNHYPTELLQKCQSQIIKLSPQRTQLKNTLISGASVECFSSSQSCPSFDNSLPQDEIKLTIKQLKDGSVLLGETVRSTCIQKQSDLGFELSMEANSRLIEKAKTFIDLPAWDIESTWTNTYLEHVGDGVFSKTVDDIIHILAGMGNKSITTSPAYTQMYINQLYQ</sequence>
<feature type="transmembrane region" description="Helical" evidence="5">
    <location>
        <begin position="7"/>
        <end position="26"/>
    </location>
</feature>
<organism evidence="7 8">
    <name type="scientific">Aquirufa regiilacus</name>
    <dbReference type="NCBI Taxonomy" id="3024868"/>
    <lineage>
        <taxon>Bacteria</taxon>
        <taxon>Pseudomonadati</taxon>
        <taxon>Bacteroidota</taxon>
        <taxon>Cytophagia</taxon>
        <taxon>Cytophagales</taxon>
        <taxon>Flectobacillaceae</taxon>
        <taxon>Aquirufa</taxon>
    </lineage>
</organism>
<reference evidence="7 8" key="1">
    <citation type="submission" date="2023-09" db="EMBL/GenBank/DDBJ databases">
        <title>Aquirufa genomes.</title>
        <authorList>
            <person name="Pitt A."/>
        </authorList>
    </citation>
    <scope>NUCLEOTIDE SEQUENCE [LARGE SCALE GENOMIC DNA]</scope>
    <source>
        <strain evidence="7 8">LEOWEIH-7C</strain>
    </source>
</reference>